<dbReference type="InterPro" id="IPR015883">
    <property type="entry name" value="Glyco_hydro_20_cat"/>
</dbReference>
<dbReference type="InterPro" id="IPR017853">
    <property type="entry name" value="GH"/>
</dbReference>
<evidence type="ECO:0000256" key="3">
    <source>
        <dbReference type="ARBA" id="ARBA00012663"/>
    </source>
</evidence>
<feature type="compositionally biased region" description="Basic and acidic residues" evidence="5">
    <location>
        <begin position="800"/>
        <end position="839"/>
    </location>
</feature>
<dbReference type="PANTHER" id="PTHR21040:SF8">
    <property type="entry name" value="BCDNA.GH04120"/>
    <property type="match status" value="1"/>
</dbReference>
<evidence type="ECO:0000313" key="8">
    <source>
        <dbReference type="EMBL" id="CAG5130349.1"/>
    </source>
</evidence>
<reference evidence="8" key="1">
    <citation type="submission" date="2021-04" db="EMBL/GenBank/DDBJ databases">
        <authorList>
            <consortium name="Molecular Ecology Group"/>
        </authorList>
    </citation>
    <scope>NUCLEOTIDE SEQUENCE</scope>
</reference>
<evidence type="ECO:0000256" key="5">
    <source>
        <dbReference type="SAM" id="MobiDB-lite"/>
    </source>
</evidence>
<feature type="compositionally biased region" description="Polar residues" evidence="5">
    <location>
        <begin position="706"/>
        <end position="719"/>
    </location>
</feature>
<feature type="compositionally biased region" description="Basic and acidic residues" evidence="5">
    <location>
        <begin position="71"/>
        <end position="80"/>
    </location>
</feature>
<dbReference type="EC" id="3.2.1.52" evidence="3"/>
<dbReference type="GO" id="GO:0005975">
    <property type="term" value="P:carbohydrate metabolic process"/>
    <property type="evidence" value="ECO:0007669"/>
    <property type="project" value="InterPro"/>
</dbReference>
<dbReference type="PANTHER" id="PTHR21040">
    <property type="entry name" value="BCDNA.GH04120"/>
    <property type="match status" value="1"/>
</dbReference>
<comment type="similarity">
    <text evidence="2">Belongs to the glycosyl hydrolase 20 family.</text>
</comment>
<feature type="region of interest" description="Disordered" evidence="5">
    <location>
        <begin position="706"/>
        <end position="949"/>
    </location>
</feature>
<keyword evidence="6" id="KW-1133">Transmembrane helix</keyword>
<keyword evidence="4" id="KW-0378">Hydrolase</keyword>
<keyword evidence="6" id="KW-0472">Membrane</keyword>
<dbReference type="InterPro" id="IPR038901">
    <property type="entry name" value="HEXDC-like"/>
</dbReference>
<dbReference type="EMBL" id="CAJHNH020003979">
    <property type="protein sequence ID" value="CAG5130349.1"/>
    <property type="molecule type" value="Genomic_DNA"/>
</dbReference>
<dbReference type="GO" id="GO:0004563">
    <property type="term" value="F:beta-N-acetylhexosaminidase activity"/>
    <property type="evidence" value="ECO:0007669"/>
    <property type="project" value="UniProtKB-EC"/>
</dbReference>
<evidence type="ECO:0000259" key="7">
    <source>
        <dbReference type="Pfam" id="PF00728"/>
    </source>
</evidence>
<organism evidence="8 9">
    <name type="scientific">Candidula unifasciata</name>
    <dbReference type="NCBI Taxonomy" id="100452"/>
    <lineage>
        <taxon>Eukaryota</taxon>
        <taxon>Metazoa</taxon>
        <taxon>Spiralia</taxon>
        <taxon>Lophotrochozoa</taxon>
        <taxon>Mollusca</taxon>
        <taxon>Gastropoda</taxon>
        <taxon>Heterobranchia</taxon>
        <taxon>Euthyneura</taxon>
        <taxon>Panpulmonata</taxon>
        <taxon>Eupulmonata</taxon>
        <taxon>Stylommatophora</taxon>
        <taxon>Helicina</taxon>
        <taxon>Helicoidea</taxon>
        <taxon>Geomitridae</taxon>
        <taxon>Candidula</taxon>
    </lineage>
</organism>
<evidence type="ECO:0000256" key="2">
    <source>
        <dbReference type="ARBA" id="ARBA00006285"/>
    </source>
</evidence>
<dbReference type="Proteomes" id="UP000678393">
    <property type="component" value="Unassembled WGS sequence"/>
</dbReference>
<evidence type="ECO:0000256" key="4">
    <source>
        <dbReference type="ARBA" id="ARBA00022801"/>
    </source>
</evidence>
<dbReference type="OrthoDB" id="10023921at2759"/>
<feature type="compositionally biased region" description="Basic and acidic residues" evidence="5">
    <location>
        <begin position="901"/>
        <end position="927"/>
    </location>
</feature>
<gene>
    <name evidence="8" type="ORF">CUNI_LOCUS15907</name>
</gene>
<keyword evidence="9" id="KW-1185">Reference proteome</keyword>
<comment type="catalytic activity">
    <reaction evidence="1">
        <text>Hydrolysis of terminal non-reducing N-acetyl-D-hexosamine residues in N-acetyl-beta-D-hexosaminides.</text>
        <dbReference type="EC" id="3.2.1.52"/>
    </reaction>
</comment>
<dbReference type="Pfam" id="PF00728">
    <property type="entry name" value="Glyco_hydro_20"/>
    <property type="match status" value="1"/>
</dbReference>
<evidence type="ECO:0000313" key="9">
    <source>
        <dbReference type="Proteomes" id="UP000678393"/>
    </source>
</evidence>
<feature type="transmembrane region" description="Helical" evidence="6">
    <location>
        <begin position="12"/>
        <end position="30"/>
    </location>
</feature>
<keyword evidence="6" id="KW-0812">Transmembrane</keyword>
<evidence type="ECO:0000256" key="6">
    <source>
        <dbReference type="SAM" id="Phobius"/>
    </source>
</evidence>
<feature type="compositionally biased region" description="Basic and acidic residues" evidence="5">
    <location>
        <begin position="751"/>
        <end position="775"/>
    </location>
</feature>
<feature type="domain" description="Glycoside hydrolase family 20 catalytic" evidence="7">
    <location>
        <begin position="199"/>
        <end position="370"/>
    </location>
</feature>
<sequence>MGRRGNMRARPGLLFIIVFAVCLVIVYLSWRSVMSPGIKVKDTYSMQVQNFLDDTNRLRNMGGNHEELEDSHDRDPDYHIDSAPLKKQQIASPLQDELAKKKNYFNNAGVGKSPSLNAKSPAKQSFITEEKKFYRNPDASVAETVKSMERYVHLDLKGAAPKLSYLKDFISVVKRLGATGVLIEYEDMFPYSEKLKYISAKNAYTKDDIREILETAKANNLKVMPLIQTFGHMEFVLKSDYSTLRESLYTPQVIDITKNESYEVISEMIKQILTAHPDATHLHIGCDEVYELGKGASGVEMHSKNLTASQMFLLHVKRVGNMVKSFGGRGVVPVIWDDELRKTPLSDIVNFRIPSLVEIMVWHYTKYVAETINTDVWDKYAKVFKSVWIASAFKGATGARQFYTEPLYHLENHYSWLDVIAANNGRLIFKGLALTGWQRYDHFATLCELLPVAIPSLAMCLATMKNAGFTQGIHMNTSRLLNCSRPLEISFPEIDKKTGTAVVTQDCRFKGHELYYAMQELYGITVGTPSIKHRLDGWLSDYQVARNFTNPGQIRVLSKALSKQSSAYNAVSVPVKRDLGNFYFEDTVDEWIDENIKEPQRRIEEQQKKIEALLLYKSWPQRPLPLERDVKKVNKIDGTKNENNYFQQGQVRGDANNRLFSQTVPPKVQNDGTGSENKEYQNAQYKKLPPPLHSQYRLNEGVVKGNSLQQEVSPNSKLQNKNDRIIEKQGDNSRRDGSELPKLPDWNNPNDGKRENTFDSKKSGTSFEDFRRKDGVPNQNTNLVKDKDEVANKQNLQTNDNKRRNKEGWNQDNFKLDDTKKENVNQDGFKRDDIKRGDLNRFPFKVGDRQPNRYGPQEMAVNNRKLPEVKDFPVDPQVDEDDKARREKYLGGDNVDTPDEDLPKLKNKKPTETGKSEHGVRSLENLKSRAGNPDIVDFRNNHSNLKYNV</sequence>
<feature type="region of interest" description="Disordered" evidence="5">
    <location>
        <begin position="57"/>
        <end position="80"/>
    </location>
</feature>
<dbReference type="AlphaFoldDB" id="A0A8S3ZLV5"/>
<name>A0A8S3ZLV5_9EUPU</name>
<feature type="compositionally biased region" description="Basic and acidic residues" evidence="5">
    <location>
        <begin position="720"/>
        <end position="739"/>
    </location>
</feature>
<dbReference type="CDD" id="cd06565">
    <property type="entry name" value="GH20_GcnA-like"/>
    <property type="match status" value="1"/>
</dbReference>
<proteinExistence type="inferred from homology"/>
<dbReference type="SUPFAM" id="SSF51445">
    <property type="entry name" value="(Trans)glycosidases"/>
    <property type="match status" value="1"/>
</dbReference>
<dbReference type="Gene3D" id="3.20.20.80">
    <property type="entry name" value="Glycosidases"/>
    <property type="match status" value="1"/>
</dbReference>
<evidence type="ECO:0000256" key="1">
    <source>
        <dbReference type="ARBA" id="ARBA00001231"/>
    </source>
</evidence>
<comment type="caution">
    <text evidence="8">The sequence shown here is derived from an EMBL/GenBank/DDBJ whole genome shotgun (WGS) entry which is preliminary data.</text>
</comment>
<accession>A0A8S3ZLV5</accession>
<protein>
    <recommendedName>
        <fullName evidence="3">beta-N-acetylhexosaminidase</fullName>
        <ecNumber evidence="3">3.2.1.52</ecNumber>
    </recommendedName>
</protein>